<reference evidence="5 6" key="1">
    <citation type="submission" date="2023-07" db="EMBL/GenBank/DDBJ databases">
        <title>Sorghum-associated microbial communities from plants grown in Nebraska, USA.</title>
        <authorList>
            <person name="Schachtman D."/>
        </authorList>
    </citation>
    <scope>NUCLEOTIDE SEQUENCE [LARGE SCALE GENOMIC DNA]</scope>
    <source>
        <strain evidence="5 6">BE57</strain>
    </source>
</reference>
<keyword evidence="6" id="KW-1185">Reference proteome</keyword>
<name>A0ABU1R520_9BACT</name>
<dbReference type="PANTHER" id="PTHR35889">
    <property type="entry name" value="CYCLOINULO-OLIGOSACCHARIDE FRUCTANOTRANSFERASE-RELATED"/>
    <property type="match status" value="1"/>
</dbReference>
<feature type="domain" description="DUF1553" evidence="3">
    <location>
        <begin position="784"/>
        <end position="1043"/>
    </location>
</feature>
<dbReference type="Gene3D" id="2.60.120.200">
    <property type="match status" value="1"/>
</dbReference>
<dbReference type="InterPro" id="IPR036909">
    <property type="entry name" value="Cyt_c-like_dom_sf"/>
</dbReference>
<organism evidence="5 6">
    <name type="scientific">Dyadobacter fermentans</name>
    <dbReference type="NCBI Taxonomy" id="94254"/>
    <lineage>
        <taxon>Bacteria</taxon>
        <taxon>Pseudomonadati</taxon>
        <taxon>Bacteroidota</taxon>
        <taxon>Cytophagia</taxon>
        <taxon>Cytophagales</taxon>
        <taxon>Spirosomataceae</taxon>
        <taxon>Dyadobacter</taxon>
    </lineage>
</organism>
<dbReference type="EMBL" id="JAVDTI010000007">
    <property type="protein sequence ID" value="MDR6808486.1"/>
    <property type="molecule type" value="Genomic_DNA"/>
</dbReference>
<dbReference type="PANTHER" id="PTHR35889:SF3">
    <property type="entry name" value="F-BOX DOMAIN-CONTAINING PROTEIN"/>
    <property type="match status" value="1"/>
</dbReference>
<dbReference type="InterPro" id="IPR013320">
    <property type="entry name" value="ConA-like_dom_sf"/>
</dbReference>
<gene>
    <name evidence="5" type="ORF">J2W84_005550</name>
</gene>
<dbReference type="Pfam" id="PF07635">
    <property type="entry name" value="PSCyt1"/>
    <property type="match status" value="1"/>
</dbReference>
<accession>A0ABU1R520</accession>
<evidence type="ECO:0000313" key="6">
    <source>
        <dbReference type="Proteomes" id="UP001264980"/>
    </source>
</evidence>
<feature type="signal peptide" evidence="1">
    <location>
        <begin position="1"/>
        <end position="22"/>
    </location>
</feature>
<dbReference type="Proteomes" id="UP001264980">
    <property type="component" value="Unassembled WGS sequence"/>
</dbReference>
<comment type="caution">
    <text evidence="5">The sequence shown here is derived from an EMBL/GenBank/DDBJ whole genome shotgun (WGS) entry which is preliminary data.</text>
</comment>
<dbReference type="SUPFAM" id="SSF49899">
    <property type="entry name" value="Concanavalin A-like lectins/glucanases"/>
    <property type="match status" value="1"/>
</dbReference>
<dbReference type="InterPro" id="IPR011429">
    <property type="entry name" value="Cyt_c_Planctomycete-type"/>
</dbReference>
<protein>
    <submittedName>
        <fullName evidence="5">Cytochrome c553</fullName>
    </submittedName>
</protein>
<feature type="chain" id="PRO_5046982701" evidence="1">
    <location>
        <begin position="23"/>
        <end position="1098"/>
    </location>
</feature>
<keyword evidence="1" id="KW-0732">Signal</keyword>
<feature type="domain" description="Cytochrome C Planctomycete-type" evidence="4">
    <location>
        <begin position="63"/>
        <end position="130"/>
    </location>
</feature>
<dbReference type="RefSeq" id="WP_309990387.1">
    <property type="nucleotide sequence ID" value="NZ_JAVDTI010000007.1"/>
</dbReference>
<evidence type="ECO:0000259" key="2">
    <source>
        <dbReference type="Pfam" id="PF07583"/>
    </source>
</evidence>
<dbReference type="Pfam" id="PF07583">
    <property type="entry name" value="PSCyt2"/>
    <property type="match status" value="1"/>
</dbReference>
<dbReference type="InterPro" id="IPR022655">
    <property type="entry name" value="DUF1553"/>
</dbReference>
<dbReference type="Pfam" id="PF07587">
    <property type="entry name" value="PSD1"/>
    <property type="match status" value="1"/>
</dbReference>
<sequence>MKLRAKKFAFLKWGKWAAAACAGMLVLARCGVDKPEDVKLALKDLPAELDFNYDVKPILSDKCFACHGPDAKKQKGGLRLDTEEGAYKALKNAKNGKGSMRHAIVPGDLAASEVYSRLISQDPDLKMPPPASNLKLSTKEVAVLTRWIEQGAKYKPHWSFIKPEKPTVPEPKQVGWARTPIDRFILTRLEKEKLSPSSEASREDLIRRASFDLTGLPPTLAEIDAFVADQSPDAYAELIDRLLQSPAYGERMASEWMDVSRYADSDGYLDDKHRDFSPWRDWVISAFNRNIPYNRFVTMQLAGDLLPDKTKETILATAFNRLHKKSSEAGIVFEEYRVEYNADRVQTLGQGILGLSVQCARCHDHKYDPISQEAYYKMFGLFNSTNETGSPVYGPDQTPGPALLLTSKENEEMLRFFDRKITGLSNRLTHVNDNSEEDLRKWQNAGVLSEKLLDQKLREGMVAYYPFEKAVKTADGKMVMPNALNAKQLAQCNEIILKPGVKGNAYFVSDYNSIKLGNNIGWHERTEPFSVELWIYPNTVYPDAGIFYHCEDLRLGYKGYSLRLANNKLQFIIAHSYPQNAIQVSTIAPVPVKQWTKVTVTYDGSSKASGAKIYVNGEAAKTGVDFDNLYKGILYEKDIHTYGFQGFMVGQRNLLIPFKDGGIDELKIYDKSLTALEVLYNHNPKKAAEMLKMQVSADQQAMVKEFYNAHFNAKAQMLRDSLKVRMDEQNKLINSVPELMVMGDLPKPRPTYLLTRGAYNAPGKRVTPGALDAVMPFEGKFPQNRLGLARWLFDKNNPLTARVFANRVWQMHFGNGIVRSSADFGNQGNLPSHPELLDWLAVDFMESGWNIKRLHKLIMLSATYRQTSKATPQLLEKDPDNALLARGARFRFTAEMIRDNSLAISGLLVRKIGGKSVYPYQPAGLWDELSDKVWRYKYQQEPGEGLYRRSLYTIWKRTSPPPSMLIFDAPERGECVVKRRATATPLQALVLLNDPQYVEAARALAEKVLHTCKTGGQDATGLAFRLITGRKPDQTEQRILGAFYADELKRFRAKPAQALEYLRTGERKWDTTLQPAEIAALATVSSSIMNTDEGHTRK</sequence>
<feature type="domain" description="DUF1549" evidence="2">
    <location>
        <begin position="180"/>
        <end position="386"/>
    </location>
</feature>
<evidence type="ECO:0000256" key="1">
    <source>
        <dbReference type="SAM" id="SignalP"/>
    </source>
</evidence>
<evidence type="ECO:0000313" key="5">
    <source>
        <dbReference type="EMBL" id="MDR6808486.1"/>
    </source>
</evidence>
<evidence type="ECO:0000259" key="4">
    <source>
        <dbReference type="Pfam" id="PF07635"/>
    </source>
</evidence>
<dbReference type="Pfam" id="PF13385">
    <property type="entry name" value="Laminin_G_3"/>
    <property type="match status" value="1"/>
</dbReference>
<dbReference type="InterPro" id="IPR011444">
    <property type="entry name" value="DUF1549"/>
</dbReference>
<dbReference type="SUPFAM" id="SSF46626">
    <property type="entry name" value="Cytochrome c"/>
    <property type="match status" value="1"/>
</dbReference>
<evidence type="ECO:0000259" key="3">
    <source>
        <dbReference type="Pfam" id="PF07587"/>
    </source>
</evidence>
<proteinExistence type="predicted"/>